<sequence>MGTAPPSAAGQPQRGGALQVLVSGDIATWDPQQMYVGPEAFFAQRTFARGLTAYGTGAHQRDIRADLATDTGTASDGGRTWAFTLRPGVTWQDGSPITCEDVRHGVARTFDRRTHVNGTNYASYLLAMPTTVTPEGVEKPVYAGPGDTAHQRDFDRAVSCSGRTVIFRLRDAEPDFPHIVALPEFAPRRASADTKTDGKASYAVMSSGPYRLQGAWVVGQGGTFVRNEHWDRRTDPIRQAYPDTIHVSSGLGESAVIQRLLNQQDDDAYAVSWVQASPTLRNQAGTALQARLTFPFTGNVDYLAVNMRSKVMAKPAVRKALELSTNRATYATATGGEGAGTPTWSLLSPAVDPRSVDVPPGASVEGDPEAARRVLQQAGVTLPVRLRVVYARSVLGDKAYASLAAGWERAGFEVELTGVAPEEYYETIEKPTSVDSYDLFRGAWTPDWPSAGSVLPALFDPRINLDSSGPGQDVGYFSDDSVDALFDKADATADPRARAAVWAQADRAIRDKGGYLALSATKALYLHGSGITSYEDHAVGGIVDLATVSVR</sequence>
<dbReference type="Gene3D" id="3.40.190.10">
    <property type="entry name" value="Periplasmic binding protein-like II"/>
    <property type="match status" value="1"/>
</dbReference>
<protein>
    <submittedName>
        <fullName evidence="2">ABC transporter substrate-binding protein</fullName>
    </submittedName>
</protein>
<dbReference type="PANTHER" id="PTHR30290">
    <property type="entry name" value="PERIPLASMIC BINDING COMPONENT OF ABC TRANSPORTER"/>
    <property type="match status" value="1"/>
</dbReference>
<dbReference type="InterPro" id="IPR000914">
    <property type="entry name" value="SBP_5_dom"/>
</dbReference>
<comment type="caution">
    <text evidence="2">The sequence shown here is derived from an EMBL/GenBank/DDBJ whole genome shotgun (WGS) entry which is preliminary data.</text>
</comment>
<organism evidence="2 3">
    <name type="scientific">Terrabacter terrae</name>
    <dbReference type="NCBI Taxonomy" id="318434"/>
    <lineage>
        <taxon>Bacteria</taxon>
        <taxon>Bacillati</taxon>
        <taxon>Actinomycetota</taxon>
        <taxon>Actinomycetes</taxon>
        <taxon>Micrococcales</taxon>
        <taxon>Intrasporangiaceae</taxon>
        <taxon>Terrabacter</taxon>
    </lineage>
</organism>
<dbReference type="SUPFAM" id="SSF53850">
    <property type="entry name" value="Periplasmic binding protein-like II"/>
    <property type="match status" value="1"/>
</dbReference>
<name>A0ABP5FU17_9MICO</name>
<dbReference type="Pfam" id="PF00496">
    <property type="entry name" value="SBP_bac_5"/>
    <property type="match status" value="1"/>
</dbReference>
<keyword evidence="3" id="KW-1185">Reference proteome</keyword>
<evidence type="ECO:0000259" key="1">
    <source>
        <dbReference type="Pfam" id="PF00496"/>
    </source>
</evidence>
<dbReference type="Proteomes" id="UP001501285">
    <property type="component" value="Unassembled WGS sequence"/>
</dbReference>
<proteinExistence type="predicted"/>
<dbReference type="PANTHER" id="PTHR30290:SF83">
    <property type="entry name" value="ABC TRANSPORTER SUBSTRATE-BINDING PROTEIN"/>
    <property type="match status" value="1"/>
</dbReference>
<feature type="domain" description="Solute-binding protein family 5" evidence="1">
    <location>
        <begin position="63"/>
        <end position="461"/>
    </location>
</feature>
<accession>A0ABP5FU17</accession>
<dbReference type="Gene3D" id="3.10.105.10">
    <property type="entry name" value="Dipeptide-binding Protein, Domain 3"/>
    <property type="match status" value="1"/>
</dbReference>
<dbReference type="PIRSF" id="PIRSF002741">
    <property type="entry name" value="MppA"/>
    <property type="match status" value="1"/>
</dbReference>
<dbReference type="CDD" id="cd08506">
    <property type="entry name" value="PBP2_clavulanate_OppA2"/>
    <property type="match status" value="1"/>
</dbReference>
<reference evidence="3" key="1">
    <citation type="journal article" date="2019" name="Int. J. Syst. Evol. Microbiol.">
        <title>The Global Catalogue of Microorganisms (GCM) 10K type strain sequencing project: providing services to taxonomists for standard genome sequencing and annotation.</title>
        <authorList>
            <consortium name="The Broad Institute Genomics Platform"/>
            <consortium name="The Broad Institute Genome Sequencing Center for Infectious Disease"/>
            <person name="Wu L."/>
            <person name="Ma J."/>
        </authorList>
    </citation>
    <scope>NUCLEOTIDE SEQUENCE [LARGE SCALE GENOMIC DNA]</scope>
    <source>
        <strain evidence="3">JCM 14283</strain>
    </source>
</reference>
<dbReference type="InterPro" id="IPR030678">
    <property type="entry name" value="Peptide/Ni-bd"/>
</dbReference>
<gene>
    <name evidence="2" type="ORF">GCM10009740_25450</name>
</gene>
<dbReference type="EMBL" id="BAAANB010000021">
    <property type="protein sequence ID" value="GAA2033815.1"/>
    <property type="molecule type" value="Genomic_DNA"/>
</dbReference>
<evidence type="ECO:0000313" key="2">
    <source>
        <dbReference type="EMBL" id="GAA2033815.1"/>
    </source>
</evidence>
<dbReference type="InterPro" id="IPR039424">
    <property type="entry name" value="SBP_5"/>
</dbReference>
<evidence type="ECO:0000313" key="3">
    <source>
        <dbReference type="Proteomes" id="UP001501285"/>
    </source>
</evidence>